<feature type="compositionally biased region" description="Basic residues" evidence="1">
    <location>
        <begin position="57"/>
        <end position="76"/>
    </location>
</feature>
<organism evidence="2 3">
    <name type="scientific">Ajellomyces capsulatus</name>
    <name type="common">Darling's disease fungus</name>
    <name type="synonym">Histoplasma capsulatum</name>
    <dbReference type="NCBI Taxonomy" id="5037"/>
    <lineage>
        <taxon>Eukaryota</taxon>
        <taxon>Fungi</taxon>
        <taxon>Dikarya</taxon>
        <taxon>Ascomycota</taxon>
        <taxon>Pezizomycotina</taxon>
        <taxon>Eurotiomycetes</taxon>
        <taxon>Eurotiomycetidae</taxon>
        <taxon>Onygenales</taxon>
        <taxon>Ajellomycetaceae</taxon>
        <taxon>Histoplasma</taxon>
    </lineage>
</organism>
<feature type="compositionally biased region" description="Low complexity" evidence="1">
    <location>
        <begin position="169"/>
        <end position="182"/>
    </location>
</feature>
<comment type="caution">
    <text evidence="2">The sequence shown here is derived from an EMBL/GenBank/DDBJ whole genome shotgun (WGS) entry which is preliminary data.</text>
</comment>
<accession>A0A8H7YSB5</accession>
<protein>
    <recommendedName>
        <fullName evidence="4">BTB domain-containing protein</fullName>
    </recommendedName>
</protein>
<dbReference type="VEuPathDB" id="FungiDB:I7I52_06898"/>
<evidence type="ECO:0008006" key="4">
    <source>
        <dbReference type="Google" id="ProtNLM"/>
    </source>
</evidence>
<dbReference type="Proteomes" id="UP000670092">
    <property type="component" value="Unassembled WGS sequence"/>
</dbReference>
<evidence type="ECO:0000256" key="1">
    <source>
        <dbReference type="SAM" id="MobiDB-lite"/>
    </source>
</evidence>
<feature type="compositionally biased region" description="Basic and acidic residues" evidence="1">
    <location>
        <begin position="42"/>
        <end position="54"/>
    </location>
</feature>
<feature type="region of interest" description="Disordered" evidence="1">
    <location>
        <begin position="161"/>
        <end position="183"/>
    </location>
</feature>
<feature type="compositionally biased region" description="Basic and acidic residues" evidence="1">
    <location>
        <begin position="1"/>
        <end position="11"/>
    </location>
</feature>
<feature type="compositionally biased region" description="Polar residues" evidence="1">
    <location>
        <begin position="226"/>
        <end position="251"/>
    </location>
</feature>
<reference evidence="2 3" key="1">
    <citation type="submission" date="2021-01" db="EMBL/GenBank/DDBJ databases">
        <title>Chromosome-level genome assembly of a human fungal pathogen reveals clustering of transcriptionally co-regulated genes.</title>
        <authorList>
            <person name="Voorhies M."/>
            <person name="Cohen S."/>
            <person name="Shea T.P."/>
            <person name="Petrus S."/>
            <person name="Munoz J.F."/>
            <person name="Poplawski S."/>
            <person name="Goldman W.E."/>
            <person name="Michael T."/>
            <person name="Cuomo C.A."/>
            <person name="Sil A."/>
            <person name="Beyhan S."/>
        </authorList>
    </citation>
    <scope>NUCLEOTIDE SEQUENCE [LARGE SCALE GENOMIC DNA]</scope>
    <source>
        <strain evidence="2 3">G184AR</strain>
    </source>
</reference>
<proteinExistence type="predicted"/>
<feature type="compositionally biased region" description="Basic and acidic residues" evidence="1">
    <location>
        <begin position="77"/>
        <end position="87"/>
    </location>
</feature>
<feature type="compositionally biased region" description="Polar residues" evidence="1">
    <location>
        <begin position="12"/>
        <end position="22"/>
    </location>
</feature>
<evidence type="ECO:0000313" key="2">
    <source>
        <dbReference type="EMBL" id="KAG5296291.1"/>
    </source>
</evidence>
<dbReference type="OrthoDB" id="5329403at2759"/>
<evidence type="ECO:0000313" key="3">
    <source>
        <dbReference type="Proteomes" id="UP000670092"/>
    </source>
</evidence>
<dbReference type="AlphaFoldDB" id="A0A8H7YSB5"/>
<feature type="region of interest" description="Disordered" evidence="1">
    <location>
        <begin position="1"/>
        <end position="88"/>
    </location>
</feature>
<name>A0A8H7YSB5_AJECA</name>
<dbReference type="EMBL" id="JAEVHI010000003">
    <property type="protein sequence ID" value="KAG5296291.1"/>
    <property type="molecule type" value="Genomic_DNA"/>
</dbReference>
<feature type="region of interest" description="Disordered" evidence="1">
    <location>
        <begin position="226"/>
        <end position="253"/>
    </location>
</feature>
<gene>
    <name evidence="2" type="ORF">I7I52_06898</name>
</gene>
<sequence length="809" mass="90570">MESRMGPDVKESSQQLSRSSIHGSRMAAEPHKPTLADVVTGDENKSILDTESSVKKQASRRRQYKSSKNRNKKKAKKQEEEQRKSMEELAASVNAREGKFGATNLIDPSRESFQGCHYEPFIVDSTHLFRSSRHCQTGEGSFNGQYTGDTENMSHMDSFESHHSDHAYHSNSSTSHSSQNISMPVGGISMGAPARSMLQTRTPDPYVIQSHGIYFGGCSDSTSSLPSETCSGYQGLQRQTPPNPPSYQASQYRRPPAWEDPSQFMHPPGAKFESGDRMYQPYMHCFSIPNDAHNPPTVPRYRPTVGCPQYAPVSPFNKENNPQTIESTISQYQQCEKVSEAEGYSNRETEIRSVSSSLNSVQERQQGTQLCAGPIISREIYTPQHDFDGELEPVVTYILEAFRSGEYADCRLILNSAAENFPPMSFPLHSLVASRSPHLKELMKSMHGITCPREIHVKGAPSFSHPFALGMALQHFYGFPLLVEEQLDNDLTQAVDNSNGEHQDQCCKTRYGVEKMKFALCYVASAAFVAESKILRRAVRLATNAISWDTLEVIFQFGISFSDFMISPVSSLHVNREPTASLPNGSERVAESDFMNGHNLHGCPYTLNWELKDVWAPRILDEAIGFIIENFPRNFQLDPDAHSQELLDRLSSGRTPSRRYIREVSTLTFGSFADANSCKFRREEQVMSAIFLAVPFKILRKLFNAMKVKGVLTVSMAEDIIFERERRRIRAVRTVKKKNEAASSSNFQLTIQATDPIGWREEILDIVGVPNSSPSIRKTWVGLDAPEVIEIKPKKERSPGALGSVTFGA</sequence>